<keyword evidence="8" id="KW-0539">Nucleus</keyword>
<comment type="caution">
    <text evidence="13">The sequence shown here is derived from an EMBL/GenBank/DDBJ whole genome shotgun (WGS) entry which is preliminary data.</text>
</comment>
<evidence type="ECO:0000256" key="4">
    <source>
        <dbReference type="ARBA" id="ARBA00022763"/>
    </source>
</evidence>
<evidence type="ECO:0000313" key="12">
    <source>
        <dbReference type="EMBL" id="CAE8614921.1"/>
    </source>
</evidence>
<dbReference type="GO" id="GO:0006281">
    <property type="term" value="P:DNA repair"/>
    <property type="evidence" value="ECO:0007669"/>
    <property type="project" value="UniProtKB-KW"/>
</dbReference>
<dbReference type="GO" id="GO:0017005">
    <property type="term" value="F:3'-tyrosyl-DNA phosphodiesterase activity"/>
    <property type="evidence" value="ECO:0007669"/>
    <property type="project" value="TreeGrafter"/>
</dbReference>
<reference evidence="13" key="1">
    <citation type="submission" date="2021-02" db="EMBL/GenBank/DDBJ databases">
        <authorList>
            <person name="Dougan E. K."/>
            <person name="Rhodes N."/>
            <person name="Thang M."/>
            <person name="Chan C."/>
        </authorList>
    </citation>
    <scope>NUCLEOTIDE SEQUENCE</scope>
</reference>
<dbReference type="InterPro" id="IPR010347">
    <property type="entry name" value="Tdp1"/>
</dbReference>
<dbReference type="GO" id="GO:0003690">
    <property type="term" value="F:double-stranded DNA binding"/>
    <property type="evidence" value="ECO:0007669"/>
    <property type="project" value="TreeGrafter"/>
</dbReference>
<evidence type="ECO:0000313" key="14">
    <source>
        <dbReference type="Proteomes" id="UP000626109"/>
    </source>
</evidence>
<dbReference type="OMA" id="PLIKECW"/>
<keyword evidence="4" id="KW-0227">DNA damage</keyword>
<dbReference type="PANTHER" id="PTHR12415:SF0">
    <property type="entry name" value="TYROSYL-DNA PHOSPHODIESTERASE 1"/>
    <property type="match status" value="1"/>
</dbReference>
<proteinExistence type="inferred from homology"/>
<comment type="similarity">
    <text evidence="2">Belongs to the tyrosyl-DNA phosphodiesterase family.</text>
</comment>
<dbReference type="OrthoDB" id="47785at2759"/>
<evidence type="ECO:0000313" key="13">
    <source>
        <dbReference type="EMBL" id="CAE8635902.1"/>
    </source>
</evidence>
<keyword evidence="7" id="KW-0234">DNA repair</keyword>
<keyword evidence="15" id="KW-1185">Reference proteome</keyword>
<dbReference type="SUPFAM" id="SSF56024">
    <property type="entry name" value="Phospholipase D/nuclease"/>
    <property type="match status" value="2"/>
</dbReference>
<dbReference type="EMBL" id="CAJNNV010025530">
    <property type="protein sequence ID" value="CAE8614921.1"/>
    <property type="molecule type" value="Genomic_DNA"/>
</dbReference>
<dbReference type="Proteomes" id="UP000654075">
    <property type="component" value="Unassembled WGS sequence"/>
</dbReference>
<gene>
    <name evidence="12" type="ORF">PGLA1383_LOCUS32641</name>
    <name evidence="13" type="ORF">PGLA2088_LOCUS1515</name>
</gene>
<dbReference type="EMBL" id="CAJNNW010001187">
    <property type="protein sequence ID" value="CAE8635902.1"/>
    <property type="molecule type" value="Genomic_DNA"/>
</dbReference>
<keyword evidence="5" id="KW-0378">Hydrolase</keyword>
<sequence>MIDLAWLLMECPSLLRVPRLTVIQGDGGSGCASGMALRSEVGLPTRVMAPFRPPLEWGTHHSKLALILYDDCIRVVVRTYNDVFSDFHGKSQAIFLQDFPTGAPAFAGYSDDFGAEFARYLKLYLIVCGGLELEKMDRYDFSAATGALVASVPGYHRGASVCEWGHMRLRRLLAQHVVLPTCWPSGSEEGLICQFSSLGSLSPNWLKEFQETLATTTGPPSSPTPPLQLVVPTVAQVRDSDEGWVAGVSVPIRKANLKEFLAPYWRRWGPSSSADRSAEVVRARQAMPHVKSYCRYAARRPGRPAAQMDPTRQGVRLAWICVTSHNLSKAAWGELQKGGSQICMRSYELGVVLFPNRLAALERDPQRPSGYFFRPLATPSTGGAGGVVASVFVPLPASSHGNAAAGEPCGYREVPICCPTEVPPADPPSGLDDDRLWAVDLEEGAYLGFDRFGSRWNERGKQFYGNEPALKQTETL</sequence>
<dbReference type="GO" id="GO:0005634">
    <property type="term" value="C:nucleus"/>
    <property type="evidence" value="ECO:0007669"/>
    <property type="project" value="UniProtKB-SubCell"/>
</dbReference>
<evidence type="ECO:0000256" key="6">
    <source>
        <dbReference type="ARBA" id="ARBA00022839"/>
    </source>
</evidence>
<comment type="subcellular location">
    <subcellularLocation>
        <location evidence="1">Nucleus</location>
    </subcellularLocation>
</comment>
<evidence type="ECO:0000256" key="1">
    <source>
        <dbReference type="ARBA" id="ARBA00004123"/>
    </source>
</evidence>
<evidence type="ECO:0000256" key="10">
    <source>
        <dbReference type="PIRSR" id="PIRSR610347-2"/>
    </source>
</evidence>
<evidence type="ECO:0000256" key="8">
    <source>
        <dbReference type="ARBA" id="ARBA00023242"/>
    </source>
</evidence>
<protein>
    <recommendedName>
        <fullName evidence="16">Tyrosyl-DNA phosphodiesterase 1</fullName>
    </recommendedName>
</protein>
<evidence type="ECO:0000256" key="7">
    <source>
        <dbReference type="ARBA" id="ARBA00023204"/>
    </source>
</evidence>
<evidence type="ECO:0000256" key="9">
    <source>
        <dbReference type="PIRSR" id="PIRSR610347-1"/>
    </source>
</evidence>
<feature type="binding site" evidence="10">
    <location>
        <position position="291"/>
    </location>
    <ligand>
        <name>substrate</name>
    </ligand>
</feature>
<evidence type="ECO:0000313" key="15">
    <source>
        <dbReference type="Proteomes" id="UP000654075"/>
    </source>
</evidence>
<feature type="site" description="Interaction with DNA" evidence="11">
    <location>
        <position position="328"/>
    </location>
</feature>
<dbReference type="Pfam" id="PF06087">
    <property type="entry name" value="Tyr-DNA_phospho"/>
    <property type="match status" value="1"/>
</dbReference>
<keyword evidence="6" id="KW-0269">Exonuclease</keyword>
<dbReference type="AlphaFoldDB" id="A0A813HE71"/>
<evidence type="ECO:0000256" key="2">
    <source>
        <dbReference type="ARBA" id="ARBA00010205"/>
    </source>
</evidence>
<evidence type="ECO:0000256" key="5">
    <source>
        <dbReference type="ARBA" id="ARBA00022801"/>
    </source>
</evidence>
<feature type="binding site" evidence="10">
    <location>
        <position position="63"/>
    </location>
    <ligand>
        <name>substrate</name>
    </ligand>
</feature>
<evidence type="ECO:0000256" key="11">
    <source>
        <dbReference type="PIRSR" id="PIRSR610347-3"/>
    </source>
</evidence>
<dbReference type="GO" id="GO:0004527">
    <property type="term" value="F:exonuclease activity"/>
    <property type="evidence" value="ECO:0007669"/>
    <property type="project" value="UniProtKB-KW"/>
</dbReference>
<dbReference type="Proteomes" id="UP000626109">
    <property type="component" value="Unassembled WGS sequence"/>
</dbReference>
<dbReference type="GO" id="GO:0003697">
    <property type="term" value="F:single-stranded DNA binding"/>
    <property type="evidence" value="ECO:0007669"/>
    <property type="project" value="TreeGrafter"/>
</dbReference>
<evidence type="ECO:0000256" key="3">
    <source>
        <dbReference type="ARBA" id="ARBA00022722"/>
    </source>
</evidence>
<accession>A0A813HE71</accession>
<evidence type="ECO:0008006" key="16">
    <source>
        <dbReference type="Google" id="ProtNLM"/>
    </source>
</evidence>
<dbReference type="Gene3D" id="3.30.870.10">
    <property type="entry name" value="Endonuclease Chain A"/>
    <property type="match status" value="2"/>
</dbReference>
<dbReference type="PANTHER" id="PTHR12415">
    <property type="entry name" value="TYROSYL-DNA PHOSPHODIESTERASE 1"/>
    <property type="match status" value="1"/>
</dbReference>
<feature type="active site" description="Nucleophile" evidence="9">
    <location>
        <position position="61"/>
    </location>
</feature>
<name>A0A813HE71_POLGL</name>
<feature type="active site" description="Proton donor/acceptor" evidence="9">
    <location>
        <position position="289"/>
    </location>
</feature>
<organism evidence="13 14">
    <name type="scientific">Polarella glacialis</name>
    <name type="common">Dinoflagellate</name>
    <dbReference type="NCBI Taxonomy" id="89957"/>
    <lineage>
        <taxon>Eukaryota</taxon>
        <taxon>Sar</taxon>
        <taxon>Alveolata</taxon>
        <taxon>Dinophyceae</taxon>
        <taxon>Suessiales</taxon>
        <taxon>Suessiaceae</taxon>
        <taxon>Polarella</taxon>
    </lineage>
</organism>
<keyword evidence="3" id="KW-0540">Nuclease</keyword>